<reference evidence="3 4" key="1">
    <citation type="journal article" date="2021" name="Commun. Biol.">
        <title>The genome of Shorea leprosula (Dipterocarpaceae) highlights the ecological relevance of drought in aseasonal tropical rainforests.</title>
        <authorList>
            <person name="Ng K.K.S."/>
            <person name="Kobayashi M.J."/>
            <person name="Fawcett J.A."/>
            <person name="Hatakeyama M."/>
            <person name="Paape T."/>
            <person name="Ng C.H."/>
            <person name="Ang C.C."/>
            <person name="Tnah L.H."/>
            <person name="Lee C.T."/>
            <person name="Nishiyama T."/>
            <person name="Sese J."/>
            <person name="O'Brien M.J."/>
            <person name="Copetti D."/>
            <person name="Mohd Noor M.I."/>
            <person name="Ong R.C."/>
            <person name="Putra M."/>
            <person name="Sireger I.Z."/>
            <person name="Indrioko S."/>
            <person name="Kosugi Y."/>
            <person name="Izuno A."/>
            <person name="Isagi Y."/>
            <person name="Lee S.L."/>
            <person name="Shimizu K.K."/>
        </authorList>
    </citation>
    <scope>NUCLEOTIDE SEQUENCE [LARGE SCALE GENOMIC DNA]</scope>
    <source>
        <strain evidence="3">214</strain>
    </source>
</reference>
<evidence type="ECO:0000313" key="3">
    <source>
        <dbReference type="EMBL" id="GKV30610.1"/>
    </source>
</evidence>
<keyword evidence="4" id="KW-1185">Reference proteome</keyword>
<feature type="chain" id="PRO_5043528902" description="Secreted protein" evidence="2">
    <location>
        <begin position="27"/>
        <end position="90"/>
    </location>
</feature>
<evidence type="ECO:0008006" key="5">
    <source>
        <dbReference type="Google" id="ProtNLM"/>
    </source>
</evidence>
<evidence type="ECO:0000256" key="1">
    <source>
        <dbReference type="SAM" id="MobiDB-lite"/>
    </source>
</evidence>
<evidence type="ECO:0000313" key="4">
    <source>
        <dbReference type="Proteomes" id="UP001054252"/>
    </source>
</evidence>
<accession>A0AAV5L038</accession>
<protein>
    <recommendedName>
        <fullName evidence="5">Secreted protein</fullName>
    </recommendedName>
</protein>
<dbReference type="AlphaFoldDB" id="A0AAV5L038"/>
<feature type="signal peptide" evidence="2">
    <location>
        <begin position="1"/>
        <end position="26"/>
    </location>
</feature>
<feature type="region of interest" description="Disordered" evidence="1">
    <location>
        <begin position="32"/>
        <end position="54"/>
    </location>
</feature>
<dbReference type="EMBL" id="BPVZ01000087">
    <property type="protein sequence ID" value="GKV30610.1"/>
    <property type="molecule type" value="Genomic_DNA"/>
</dbReference>
<sequence length="90" mass="10198">MMVLDRGNSLLFFLIVILLQIRSAVGLNSTAGDHEVRKRRREKGLLQMERSSGSRATGHIIELILQDCSLRIKRWTSSQSVREPHKSATP</sequence>
<organism evidence="3 4">
    <name type="scientific">Rubroshorea leprosula</name>
    <dbReference type="NCBI Taxonomy" id="152421"/>
    <lineage>
        <taxon>Eukaryota</taxon>
        <taxon>Viridiplantae</taxon>
        <taxon>Streptophyta</taxon>
        <taxon>Embryophyta</taxon>
        <taxon>Tracheophyta</taxon>
        <taxon>Spermatophyta</taxon>
        <taxon>Magnoliopsida</taxon>
        <taxon>eudicotyledons</taxon>
        <taxon>Gunneridae</taxon>
        <taxon>Pentapetalae</taxon>
        <taxon>rosids</taxon>
        <taxon>malvids</taxon>
        <taxon>Malvales</taxon>
        <taxon>Dipterocarpaceae</taxon>
        <taxon>Rubroshorea</taxon>
    </lineage>
</organism>
<gene>
    <name evidence="3" type="ORF">SLEP1_g39404</name>
</gene>
<name>A0AAV5L038_9ROSI</name>
<keyword evidence="2" id="KW-0732">Signal</keyword>
<proteinExistence type="predicted"/>
<dbReference type="Proteomes" id="UP001054252">
    <property type="component" value="Unassembled WGS sequence"/>
</dbReference>
<comment type="caution">
    <text evidence="3">The sequence shown here is derived from an EMBL/GenBank/DDBJ whole genome shotgun (WGS) entry which is preliminary data.</text>
</comment>
<evidence type="ECO:0000256" key="2">
    <source>
        <dbReference type="SAM" id="SignalP"/>
    </source>
</evidence>